<gene>
    <name evidence="6" type="ORF">GS424_010740</name>
</gene>
<evidence type="ECO:0000313" key="7">
    <source>
        <dbReference type="Proteomes" id="UP000478463"/>
    </source>
</evidence>
<keyword evidence="2" id="KW-1003">Cell membrane</keyword>
<dbReference type="Pfam" id="PF02743">
    <property type="entry name" value="dCache_1"/>
    <property type="match status" value="1"/>
</dbReference>
<sequence length="647" mass="72140">MGKRITWRANVLICLIIVLGFVLTSYISYHSNRETFERDAQQVSVLTSESIAREIDAQFTRPVNVSLTMANDSLLKEYLDGELERLDDPSYEASLTGYLEAYRAKYGYDSVFLASAATTRYYHYNGVNRTLKTGDPENDWFYAFLDGEDEYALNVDNDEATDNAITVFVNCRILDEDGGTLGIVGVGFRIDDLRALFASYEQQTETRAYLVDGAGTIEVSTDGRDEGAVDLFEADGLEALRDESLVRDDDLFRTWYNEAGSSGYLVAQYVPYLDWFLVVDHDTSALDAQIARQFALALLVIAAVIALVLAATTSVFRRYNTMIIEQTAATEQKHRSIFQEAAEQLYDDIYEIDVTHNRAASESTEAYFESLGAPRNVPFDEAIAVVAERQIALEHRQAYLDTFKPEAVLESYRRGVENLTFEFKMTEDGASYHWIRIYAHLFVWDEDGSVRMLVYRQNIDDEKRRERTMFEQMQRDSLTGLFNKAATQSHISDLLSDAPDMSFAFFILDIDDFKGANDRLGHGAGDAVLARFASAMRAQFRPYDVVGRIGGDEFVAFAPLPDEAAAAAKAGELVKALSMTVLTDAGPCTVSTSAGVAFGQGARTDFETLYRHADQALYRAKADGKNRFALYEEGSSGASSEEAPASS</sequence>
<dbReference type="PANTHER" id="PTHR46663">
    <property type="entry name" value="DIGUANYLATE CYCLASE DGCT-RELATED"/>
    <property type="match status" value="1"/>
</dbReference>
<accession>A0A6L7IS78</accession>
<organism evidence="6 7">
    <name type="scientific">Eggerthella guodeyinii</name>
    <dbReference type="NCBI Taxonomy" id="2690837"/>
    <lineage>
        <taxon>Bacteria</taxon>
        <taxon>Bacillati</taxon>
        <taxon>Actinomycetota</taxon>
        <taxon>Coriobacteriia</taxon>
        <taxon>Eggerthellales</taxon>
        <taxon>Eggerthellaceae</taxon>
        <taxon>Eggerthella</taxon>
    </lineage>
</organism>
<dbReference type="Pfam" id="PF00990">
    <property type="entry name" value="GGDEF"/>
    <property type="match status" value="1"/>
</dbReference>
<evidence type="ECO:0000256" key="1">
    <source>
        <dbReference type="ARBA" id="ARBA00004651"/>
    </source>
</evidence>
<dbReference type="NCBIfam" id="TIGR00254">
    <property type="entry name" value="GGDEF"/>
    <property type="match status" value="1"/>
</dbReference>
<keyword evidence="5" id="KW-0472">Membrane</keyword>
<keyword evidence="3" id="KW-0812">Transmembrane</keyword>
<dbReference type="AlphaFoldDB" id="A0A6L7IS78"/>
<dbReference type="SUPFAM" id="SSF55073">
    <property type="entry name" value="Nucleotide cyclase"/>
    <property type="match status" value="1"/>
</dbReference>
<dbReference type="CDD" id="cd01949">
    <property type="entry name" value="GGDEF"/>
    <property type="match status" value="1"/>
</dbReference>
<evidence type="ECO:0000256" key="4">
    <source>
        <dbReference type="ARBA" id="ARBA00022989"/>
    </source>
</evidence>
<dbReference type="Gene3D" id="3.30.70.270">
    <property type="match status" value="1"/>
</dbReference>
<dbReference type="GO" id="GO:0005886">
    <property type="term" value="C:plasma membrane"/>
    <property type="evidence" value="ECO:0007669"/>
    <property type="project" value="UniProtKB-SubCell"/>
</dbReference>
<reference evidence="6 7" key="1">
    <citation type="submission" date="2020-10" db="EMBL/GenBank/DDBJ databases">
        <title>Eggerthella sp. nov., isolated from human feces.</title>
        <authorList>
            <person name="Yajun G."/>
        </authorList>
    </citation>
    <scope>NUCLEOTIDE SEQUENCE [LARGE SCALE GENOMIC DNA]</scope>
    <source>
        <strain evidence="6 7">HF-1101</strain>
    </source>
</reference>
<protein>
    <submittedName>
        <fullName evidence="6">GGDEF domain-containing protein</fullName>
    </submittedName>
</protein>
<keyword evidence="4" id="KW-1133">Transmembrane helix</keyword>
<dbReference type="InterPro" id="IPR029787">
    <property type="entry name" value="Nucleotide_cyclase"/>
</dbReference>
<dbReference type="EMBL" id="CP063310">
    <property type="protein sequence ID" value="QOS67022.1"/>
    <property type="molecule type" value="Genomic_DNA"/>
</dbReference>
<dbReference type="Proteomes" id="UP000478463">
    <property type="component" value="Chromosome"/>
</dbReference>
<dbReference type="InterPro" id="IPR033479">
    <property type="entry name" value="dCache_1"/>
</dbReference>
<dbReference type="SMART" id="SM00267">
    <property type="entry name" value="GGDEF"/>
    <property type="match status" value="1"/>
</dbReference>
<dbReference type="Gene3D" id="3.30.450.20">
    <property type="entry name" value="PAS domain"/>
    <property type="match status" value="1"/>
</dbReference>
<evidence type="ECO:0000256" key="2">
    <source>
        <dbReference type="ARBA" id="ARBA00022475"/>
    </source>
</evidence>
<dbReference type="InterPro" id="IPR052163">
    <property type="entry name" value="DGC-Regulatory_Protein"/>
</dbReference>
<name>A0A6L7IS78_9ACTN</name>
<evidence type="ECO:0000256" key="5">
    <source>
        <dbReference type="ARBA" id="ARBA00023136"/>
    </source>
</evidence>
<dbReference type="InterPro" id="IPR029151">
    <property type="entry name" value="Sensor-like_sf"/>
</dbReference>
<comment type="subcellular location">
    <subcellularLocation>
        <location evidence="1">Cell membrane</location>
        <topology evidence="1">Multi-pass membrane protein</topology>
    </subcellularLocation>
</comment>
<proteinExistence type="predicted"/>
<dbReference type="RefSeq" id="WP_160942221.1">
    <property type="nucleotide sequence ID" value="NZ_CP063310.1"/>
</dbReference>
<dbReference type="InterPro" id="IPR000160">
    <property type="entry name" value="GGDEF_dom"/>
</dbReference>
<dbReference type="KEGG" id="egd:GS424_010740"/>
<dbReference type="PANTHER" id="PTHR46663:SF2">
    <property type="entry name" value="GGDEF DOMAIN-CONTAINING PROTEIN"/>
    <property type="match status" value="1"/>
</dbReference>
<dbReference type="PROSITE" id="PS50887">
    <property type="entry name" value="GGDEF"/>
    <property type="match status" value="1"/>
</dbReference>
<evidence type="ECO:0000256" key="3">
    <source>
        <dbReference type="ARBA" id="ARBA00022692"/>
    </source>
</evidence>
<dbReference type="InterPro" id="IPR043128">
    <property type="entry name" value="Rev_trsase/Diguanyl_cyclase"/>
</dbReference>
<evidence type="ECO:0000313" key="6">
    <source>
        <dbReference type="EMBL" id="QOS67022.1"/>
    </source>
</evidence>
<dbReference type="SUPFAM" id="SSF103190">
    <property type="entry name" value="Sensory domain-like"/>
    <property type="match status" value="1"/>
</dbReference>